<protein>
    <submittedName>
        <fullName evidence="7">RNA polymerase sigma-70 factor, ECF subfamily</fullName>
    </submittedName>
</protein>
<keyword evidence="2" id="KW-0805">Transcription regulation</keyword>
<evidence type="ECO:0000256" key="2">
    <source>
        <dbReference type="ARBA" id="ARBA00023015"/>
    </source>
</evidence>
<keyword evidence="4" id="KW-0804">Transcription</keyword>
<dbReference type="AlphaFoldDB" id="A0A1I2HAF8"/>
<proteinExistence type="inferred from homology"/>
<evidence type="ECO:0000256" key="3">
    <source>
        <dbReference type="ARBA" id="ARBA00023082"/>
    </source>
</evidence>
<accession>A0A1I2HAF8</accession>
<dbReference type="InterPro" id="IPR013325">
    <property type="entry name" value="RNA_pol_sigma_r2"/>
</dbReference>
<evidence type="ECO:0000259" key="6">
    <source>
        <dbReference type="Pfam" id="PF08281"/>
    </source>
</evidence>
<dbReference type="Proteomes" id="UP000198596">
    <property type="component" value="Unassembled WGS sequence"/>
</dbReference>
<keyword evidence="8" id="KW-1185">Reference proteome</keyword>
<dbReference type="Pfam" id="PF08281">
    <property type="entry name" value="Sigma70_r4_2"/>
    <property type="match status" value="1"/>
</dbReference>
<dbReference type="GO" id="GO:0016987">
    <property type="term" value="F:sigma factor activity"/>
    <property type="evidence" value="ECO:0007669"/>
    <property type="project" value="UniProtKB-KW"/>
</dbReference>
<name>A0A1I2HAF8_9FLAO</name>
<dbReference type="InterPro" id="IPR013249">
    <property type="entry name" value="RNA_pol_sigma70_r4_t2"/>
</dbReference>
<dbReference type="InterPro" id="IPR036388">
    <property type="entry name" value="WH-like_DNA-bd_sf"/>
</dbReference>
<organism evidence="7 8">
    <name type="scientific">Flavobacterium xueshanense</name>
    <dbReference type="NCBI Taxonomy" id="935223"/>
    <lineage>
        <taxon>Bacteria</taxon>
        <taxon>Pseudomonadati</taxon>
        <taxon>Bacteroidota</taxon>
        <taxon>Flavobacteriia</taxon>
        <taxon>Flavobacteriales</taxon>
        <taxon>Flavobacteriaceae</taxon>
        <taxon>Flavobacterium</taxon>
    </lineage>
</organism>
<evidence type="ECO:0000313" key="7">
    <source>
        <dbReference type="EMBL" id="SFF27195.1"/>
    </source>
</evidence>
<evidence type="ECO:0000256" key="1">
    <source>
        <dbReference type="ARBA" id="ARBA00010641"/>
    </source>
</evidence>
<dbReference type="RefSeq" id="WP_091206848.1">
    <property type="nucleotide sequence ID" value="NZ_FONQ01000013.1"/>
</dbReference>
<dbReference type="SUPFAM" id="SSF88659">
    <property type="entry name" value="Sigma3 and sigma4 domains of RNA polymerase sigma factors"/>
    <property type="match status" value="1"/>
</dbReference>
<keyword evidence="3" id="KW-0731">Sigma factor</keyword>
<dbReference type="CDD" id="cd06171">
    <property type="entry name" value="Sigma70_r4"/>
    <property type="match status" value="1"/>
</dbReference>
<sequence length="194" mass="22917">MKTSLLLLSDTELQKKLQRQDQLAFEVLFDRYWKRLYSFAFKIYKEEAICEDIVQEIFITLWEKSINTNIVNLEGYLLRAVKYKVANYIRDLKFDSGHVEILQNIPHPSKTDKHLVYQEFEAGIFMEIKKLPPRSQEVLILSRLEHYTNIEIAQKLGLSVRTVEKHISDALKLLKMKIDPYQFSVFITGMLLQC</sequence>
<dbReference type="InterPro" id="IPR039425">
    <property type="entry name" value="RNA_pol_sigma-70-like"/>
</dbReference>
<gene>
    <name evidence="7" type="ORF">SAMN04488131_11364</name>
</gene>
<dbReference type="OrthoDB" id="665981at2"/>
<dbReference type="GO" id="GO:0006352">
    <property type="term" value="P:DNA-templated transcription initiation"/>
    <property type="evidence" value="ECO:0007669"/>
    <property type="project" value="InterPro"/>
</dbReference>
<evidence type="ECO:0000259" key="5">
    <source>
        <dbReference type="Pfam" id="PF04542"/>
    </source>
</evidence>
<dbReference type="STRING" id="935223.SAMN04488131_11364"/>
<dbReference type="InterPro" id="IPR007627">
    <property type="entry name" value="RNA_pol_sigma70_r2"/>
</dbReference>
<dbReference type="InterPro" id="IPR014284">
    <property type="entry name" value="RNA_pol_sigma-70_dom"/>
</dbReference>
<feature type="domain" description="RNA polymerase sigma factor 70 region 4 type 2" evidence="6">
    <location>
        <begin position="128"/>
        <end position="174"/>
    </location>
</feature>
<evidence type="ECO:0000256" key="4">
    <source>
        <dbReference type="ARBA" id="ARBA00023163"/>
    </source>
</evidence>
<feature type="domain" description="RNA polymerase sigma-70 region 2" evidence="5">
    <location>
        <begin position="28"/>
        <end position="92"/>
    </location>
</feature>
<dbReference type="InterPro" id="IPR013324">
    <property type="entry name" value="RNA_pol_sigma_r3/r4-like"/>
</dbReference>
<reference evidence="8" key="1">
    <citation type="submission" date="2016-10" db="EMBL/GenBank/DDBJ databases">
        <authorList>
            <person name="Varghese N."/>
            <person name="Submissions S."/>
        </authorList>
    </citation>
    <scope>NUCLEOTIDE SEQUENCE [LARGE SCALE GENOMIC DNA]</scope>
    <source>
        <strain evidence="8">CGMCC 1.9227</strain>
    </source>
</reference>
<dbReference type="Gene3D" id="1.10.1740.10">
    <property type="match status" value="1"/>
</dbReference>
<dbReference type="PANTHER" id="PTHR43133:SF46">
    <property type="entry name" value="RNA POLYMERASE SIGMA-70 FACTOR ECF SUBFAMILY"/>
    <property type="match status" value="1"/>
</dbReference>
<dbReference type="Pfam" id="PF04542">
    <property type="entry name" value="Sigma70_r2"/>
    <property type="match status" value="1"/>
</dbReference>
<dbReference type="NCBIfam" id="TIGR02985">
    <property type="entry name" value="Sig70_bacteroi1"/>
    <property type="match status" value="1"/>
</dbReference>
<dbReference type="InterPro" id="IPR014327">
    <property type="entry name" value="RNA_pol_sigma70_bacteroid"/>
</dbReference>
<dbReference type="SUPFAM" id="SSF88946">
    <property type="entry name" value="Sigma2 domain of RNA polymerase sigma factors"/>
    <property type="match status" value="1"/>
</dbReference>
<dbReference type="EMBL" id="FONQ01000013">
    <property type="protein sequence ID" value="SFF27195.1"/>
    <property type="molecule type" value="Genomic_DNA"/>
</dbReference>
<dbReference type="Gene3D" id="1.10.10.10">
    <property type="entry name" value="Winged helix-like DNA-binding domain superfamily/Winged helix DNA-binding domain"/>
    <property type="match status" value="1"/>
</dbReference>
<dbReference type="PANTHER" id="PTHR43133">
    <property type="entry name" value="RNA POLYMERASE ECF-TYPE SIGMA FACTO"/>
    <property type="match status" value="1"/>
</dbReference>
<dbReference type="GO" id="GO:0003677">
    <property type="term" value="F:DNA binding"/>
    <property type="evidence" value="ECO:0007669"/>
    <property type="project" value="InterPro"/>
</dbReference>
<evidence type="ECO:0000313" key="8">
    <source>
        <dbReference type="Proteomes" id="UP000198596"/>
    </source>
</evidence>
<dbReference type="NCBIfam" id="TIGR02937">
    <property type="entry name" value="sigma70-ECF"/>
    <property type="match status" value="1"/>
</dbReference>
<comment type="similarity">
    <text evidence="1">Belongs to the sigma-70 factor family. ECF subfamily.</text>
</comment>